<dbReference type="OrthoDB" id="9803287at2"/>
<keyword evidence="2" id="KW-1185">Reference proteome</keyword>
<comment type="caution">
    <text evidence="1">The sequence shown here is derived from an EMBL/GenBank/DDBJ whole genome shotgun (WGS) entry which is preliminary data.</text>
</comment>
<dbReference type="InterPro" id="IPR029069">
    <property type="entry name" value="HotDog_dom_sf"/>
</dbReference>
<dbReference type="CDD" id="cd00586">
    <property type="entry name" value="4HBT"/>
    <property type="match status" value="1"/>
</dbReference>
<accession>A0A512HSA3</accession>
<sequence length="167" mass="18391">MTTATWPTIDDVSGLGTALSLVAPPEFEDGNGHVNVGHYYRLHMEAADAAFTALGFDEAYRDRTGHSVFSVEHHIRFHDESLVGDELSVHLRILGVAPKAIHGLTVVVNRSRGTIANTLEFLELHVDLTSRRTTPMPDDLTALLHDRVREHEALPWSLPLAGPMGVR</sequence>
<reference evidence="1 2" key="1">
    <citation type="submission" date="2019-07" db="EMBL/GenBank/DDBJ databases">
        <title>Whole genome shotgun sequence of Aeromicrobium flavum NBRC 107625.</title>
        <authorList>
            <person name="Hosoyama A."/>
            <person name="Uohara A."/>
            <person name="Ohji S."/>
            <person name="Ichikawa N."/>
        </authorList>
    </citation>
    <scope>NUCLEOTIDE SEQUENCE [LARGE SCALE GENOMIC DNA]</scope>
    <source>
        <strain evidence="1 2">NBRC 107625</strain>
    </source>
</reference>
<protein>
    <recommendedName>
        <fullName evidence="3">Thioesterase</fullName>
    </recommendedName>
</protein>
<proteinExistence type="predicted"/>
<dbReference type="Proteomes" id="UP000321769">
    <property type="component" value="Unassembled WGS sequence"/>
</dbReference>
<dbReference type="Gene3D" id="3.10.129.10">
    <property type="entry name" value="Hotdog Thioesterase"/>
    <property type="match status" value="1"/>
</dbReference>
<dbReference type="Pfam" id="PF13279">
    <property type="entry name" value="4HBT_2"/>
    <property type="match status" value="1"/>
</dbReference>
<organism evidence="1 2">
    <name type="scientific">Aeromicrobium flavum</name>
    <dbReference type="NCBI Taxonomy" id="416568"/>
    <lineage>
        <taxon>Bacteria</taxon>
        <taxon>Bacillati</taxon>
        <taxon>Actinomycetota</taxon>
        <taxon>Actinomycetes</taxon>
        <taxon>Propionibacteriales</taxon>
        <taxon>Nocardioidaceae</taxon>
        <taxon>Aeromicrobium</taxon>
    </lineage>
</organism>
<dbReference type="SUPFAM" id="SSF54637">
    <property type="entry name" value="Thioesterase/thiol ester dehydrase-isomerase"/>
    <property type="match status" value="1"/>
</dbReference>
<evidence type="ECO:0008006" key="3">
    <source>
        <dbReference type="Google" id="ProtNLM"/>
    </source>
</evidence>
<dbReference type="AlphaFoldDB" id="A0A512HSA3"/>
<evidence type="ECO:0000313" key="2">
    <source>
        <dbReference type="Proteomes" id="UP000321769"/>
    </source>
</evidence>
<name>A0A512HSA3_9ACTN</name>
<dbReference type="EMBL" id="BJZQ01000002">
    <property type="protein sequence ID" value="GEO88334.1"/>
    <property type="molecule type" value="Genomic_DNA"/>
</dbReference>
<gene>
    <name evidence="1" type="ORF">AFL01nite_06610</name>
</gene>
<evidence type="ECO:0000313" key="1">
    <source>
        <dbReference type="EMBL" id="GEO88334.1"/>
    </source>
</evidence>
<dbReference type="RefSeq" id="WP_146825748.1">
    <property type="nucleotide sequence ID" value="NZ_BAAAYQ010000001.1"/>
</dbReference>